<comment type="similarity">
    <text evidence="2">Belongs to the metallo-dependent hydrolases superfamily. Adenosine and AMP deaminases family.</text>
</comment>
<comment type="cofactor">
    <cofactor evidence="1">
        <name>Zn(2+)</name>
        <dbReference type="ChEBI" id="CHEBI:29105"/>
    </cofactor>
</comment>
<evidence type="ECO:0000256" key="3">
    <source>
        <dbReference type="ARBA" id="ARBA00012784"/>
    </source>
</evidence>
<evidence type="ECO:0000259" key="7">
    <source>
        <dbReference type="Pfam" id="PF00962"/>
    </source>
</evidence>
<dbReference type="InterPro" id="IPR032466">
    <property type="entry name" value="Metal_Hydrolase"/>
</dbReference>
<dbReference type="RefSeq" id="WP_040017659.1">
    <property type="nucleotide sequence ID" value="NZ_CP011798.1"/>
</dbReference>
<dbReference type="GO" id="GO:0005829">
    <property type="term" value="C:cytosol"/>
    <property type="evidence" value="ECO:0007669"/>
    <property type="project" value="TreeGrafter"/>
</dbReference>
<dbReference type="EMBL" id="CP116347">
    <property type="protein sequence ID" value="WCE11166.1"/>
    <property type="molecule type" value="Genomic_DNA"/>
</dbReference>
<dbReference type="GeneID" id="45815568"/>
<feature type="domain" description="Adenosine deaminase" evidence="7">
    <location>
        <begin position="9"/>
        <end position="323"/>
    </location>
</feature>
<evidence type="ECO:0000256" key="6">
    <source>
        <dbReference type="ARBA" id="ARBA00022833"/>
    </source>
</evidence>
<protein>
    <recommendedName>
        <fullName evidence="3">adenosine deaminase</fullName>
        <ecNumber evidence="3">3.5.4.4</ecNumber>
    </recommendedName>
</protein>
<dbReference type="NCBIfam" id="TIGR01430">
    <property type="entry name" value="aden_deam"/>
    <property type="match status" value="1"/>
</dbReference>
<keyword evidence="6" id="KW-0862">Zinc</keyword>
<organism evidence="8 9">
    <name type="scientific">Enterobacter ludwigii</name>
    <dbReference type="NCBI Taxonomy" id="299767"/>
    <lineage>
        <taxon>Bacteria</taxon>
        <taxon>Pseudomonadati</taxon>
        <taxon>Pseudomonadota</taxon>
        <taxon>Gammaproteobacteria</taxon>
        <taxon>Enterobacterales</taxon>
        <taxon>Enterobacteriaceae</taxon>
        <taxon>Enterobacter</taxon>
        <taxon>Enterobacter cloacae complex</taxon>
    </lineage>
</organism>
<accession>A0AAX3L4Y9</accession>
<dbReference type="Proteomes" id="UP001210538">
    <property type="component" value="Chromosome"/>
</dbReference>
<evidence type="ECO:0000313" key="9">
    <source>
        <dbReference type="Proteomes" id="UP001210538"/>
    </source>
</evidence>
<dbReference type="EC" id="3.5.4.4" evidence="3"/>
<reference evidence="8 9" key="1">
    <citation type="submission" date="2023-01" db="EMBL/GenBank/DDBJ databases">
        <title>Genome sequence resource and annotation of Enterobacter ludwigii, an economically important pathogen of seedling wilt with strawberry.</title>
        <authorList>
            <person name="Xie Y."/>
        </authorList>
    </citation>
    <scope>NUCLEOTIDE SEQUENCE [LARGE SCALE GENOMIC DNA]</scope>
    <source>
        <strain evidence="8 9">CM-TZ4</strain>
    </source>
</reference>
<keyword evidence="4" id="KW-0479">Metal-binding</keyword>
<dbReference type="GO" id="GO:0006154">
    <property type="term" value="P:adenosine catabolic process"/>
    <property type="evidence" value="ECO:0007669"/>
    <property type="project" value="TreeGrafter"/>
</dbReference>
<dbReference type="GO" id="GO:0004000">
    <property type="term" value="F:adenosine deaminase activity"/>
    <property type="evidence" value="ECO:0007669"/>
    <property type="project" value="UniProtKB-ARBA"/>
</dbReference>
<sequence>MHFNSRRIPKIELHVHLDTCISYHCAKMLMPALNLKVFQSNFIAPSQCTDLGDFLRRISPQLSLLQTHTALRQAVEDMFDQLHADGVIYAELRFAPLLHLNQYLTAEEVIETVLDAMQINSHIFDIKANLILCTLRHFTAEQSLETARLVTKYLHYGVVALDLAADEARYPLDNHVEAFNYVRQHGGNCIAHAGEAKDFVSVNETLNKLKVSRIGHGVRSIADRATLDRLLEEHIHLEICPGCNIVCNIYPSIEEHPVNALFREGISLSINTDARTVANTSLDKEYQLLHHVFGWDTEEFLVCNINAIDACFASLPLKKQLKANLTG</sequence>
<evidence type="ECO:0000256" key="2">
    <source>
        <dbReference type="ARBA" id="ARBA00006676"/>
    </source>
</evidence>
<name>A0AAX3L4Y9_9ENTR</name>
<keyword evidence="5 8" id="KW-0378">Hydrolase</keyword>
<dbReference type="Gene3D" id="3.20.20.140">
    <property type="entry name" value="Metal-dependent hydrolases"/>
    <property type="match status" value="1"/>
</dbReference>
<dbReference type="Pfam" id="PF00962">
    <property type="entry name" value="A_deaminase"/>
    <property type="match status" value="1"/>
</dbReference>
<evidence type="ECO:0000256" key="4">
    <source>
        <dbReference type="ARBA" id="ARBA00022723"/>
    </source>
</evidence>
<dbReference type="PANTHER" id="PTHR11409">
    <property type="entry name" value="ADENOSINE DEAMINASE"/>
    <property type="match status" value="1"/>
</dbReference>
<dbReference type="InterPro" id="IPR001365">
    <property type="entry name" value="A_deaminase_dom"/>
</dbReference>
<evidence type="ECO:0000313" key="8">
    <source>
        <dbReference type="EMBL" id="WCE11166.1"/>
    </source>
</evidence>
<dbReference type="GO" id="GO:0009897">
    <property type="term" value="C:external side of plasma membrane"/>
    <property type="evidence" value="ECO:0007669"/>
    <property type="project" value="TreeGrafter"/>
</dbReference>
<dbReference type="AlphaFoldDB" id="A0AAX3L4Y9"/>
<dbReference type="KEGG" id="elg:BH714_08530"/>
<gene>
    <name evidence="8" type="primary">add</name>
    <name evidence="8" type="ORF">PHA72_13730</name>
</gene>
<dbReference type="GO" id="GO:0043103">
    <property type="term" value="P:hypoxanthine salvage"/>
    <property type="evidence" value="ECO:0007669"/>
    <property type="project" value="TreeGrafter"/>
</dbReference>
<dbReference type="GO" id="GO:0060169">
    <property type="term" value="P:negative regulation of adenosine receptor signaling pathway"/>
    <property type="evidence" value="ECO:0007669"/>
    <property type="project" value="TreeGrafter"/>
</dbReference>
<dbReference type="GO" id="GO:0046103">
    <property type="term" value="P:inosine biosynthetic process"/>
    <property type="evidence" value="ECO:0007669"/>
    <property type="project" value="TreeGrafter"/>
</dbReference>
<proteinExistence type="inferred from homology"/>
<dbReference type="PANTHER" id="PTHR11409:SF43">
    <property type="entry name" value="ADENOSINE DEAMINASE"/>
    <property type="match status" value="1"/>
</dbReference>
<evidence type="ECO:0000256" key="5">
    <source>
        <dbReference type="ARBA" id="ARBA00022801"/>
    </source>
</evidence>
<dbReference type="InterPro" id="IPR006330">
    <property type="entry name" value="Ado/ade_deaminase"/>
</dbReference>
<evidence type="ECO:0000256" key="1">
    <source>
        <dbReference type="ARBA" id="ARBA00001947"/>
    </source>
</evidence>
<keyword evidence="9" id="KW-1185">Reference proteome</keyword>
<dbReference type="SUPFAM" id="SSF51556">
    <property type="entry name" value="Metallo-dependent hydrolases"/>
    <property type="match status" value="1"/>
</dbReference>
<dbReference type="GO" id="GO:0046872">
    <property type="term" value="F:metal ion binding"/>
    <property type="evidence" value="ECO:0007669"/>
    <property type="project" value="UniProtKB-KW"/>
</dbReference>